<dbReference type="EMBL" id="FOQE01000017">
    <property type="protein sequence ID" value="SFH73197.1"/>
    <property type="molecule type" value="Genomic_DNA"/>
</dbReference>
<reference evidence="1 2" key="1">
    <citation type="submission" date="2016-10" db="EMBL/GenBank/DDBJ databases">
        <authorList>
            <person name="de Groot N.N."/>
        </authorList>
    </citation>
    <scope>NUCLEOTIDE SEQUENCE [LARGE SCALE GENOMIC DNA]</scope>
    <source>
        <strain evidence="1 2">DSM 27630</strain>
    </source>
</reference>
<dbReference type="OrthoDB" id="2973621at2"/>
<dbReference type="AlphaFoldDB" id="A0A1I3CFB1"/>
<accession>A0A1I3CFB1</accession>
<gene>
    <name evidence="1" type="ORF">SAMN04489868_11741</name>
</gene>
<keyword evidence="2" id="KW-1185">Reference proteome</keyword>
<organism evidence="1 2">
    <name type="scientific">Pisciglobus halotolerans</name>
    <dbReference type="NCBI Taxonomy" id="745365"/>
    <lineage>
        <taxon>Bacteria</taxon>
        <taxon>Bacillati</taxon>
        <taxon>Bacillota</taxon>
        <taxon>Bacilli</taxon>
        <taxon>Lactobacillales</taxon>
        <taxon>Carnobacteriaceae</taxon>
    </lineage>
</organism>
<evidence type="ECO:0000313" key="1">
    <source>
        <dbReference type="EMBL" id="SFH73197.1"/>
    </source>
</evidence>
<dbReference type="Proteomes" id="UP000198668">
    <property type="component" value="Unassembled WGS sequence"/>
</dbReference>
<protein>
    <submittedName>
        <fullName evidence="1">Uncharacterized protein</fullName>
    </submittedName>
</protein>
<dbReference type="RefSeq" id="WP_047393386.1">
    <property type="nucleotide sequence ID" value="NZ_FOQE01000017.1"/>
</dbReference>
<sequence>MEMQEENRLHCPICGFGYLHILGTIQLKADKQTGEALFKLEENILQFSSGHLTLPDENRHILFKCEQGDYFIKSFDGKDNKVYVDENHLMDELTLYLNNIYKDIFSSSYEVDEALLKHIQTFLDTLG</sequence>
<evidence type="ECO:0000313" key="2">
    <source>
        <dbReference type="Proteomes" id="UP000198668"/>
    </source>
</evidence>
<name>A0A1I3CFB1_9LACT</name>
<proteinExistence type="predicted"/>